<proteinExistence type="inferred from homology"/>
<dbReference type="PIRSF" id="PIRSF000521">
    <property type="entry name" value="Transaminase_4ab_Lys_Orn"/>
    <property type="match status" value="1"/>
</dbReference>
<dbReference type="EMBL" id="JARGYC010000070">
    <property type="protein sequence ID" value="MDF0603007.1"/>
    <property type="molecule type" value="Genomic_DNA"/>
</dbReference>
<dbReference type="RefSeq" id="WP_275569131.1">
    <property type="nucleotide sequence ID" value="NZ_JARGYC010000070.1"/>
</dbReference>
<dbReference type="PANTHER" id="PTHR45688:SF13">
    <property type="entry name" value="ALANINE--GLYOXYLATE AMINOTRANSFERASE 2-LIKE"/>
    <property type="match status" value="1"/>
</dbReference>
<dbReference type="InterPro" id="IPR015424">
    <property type="entry name" value="PyrdxlP-dep_Trfase"/>
</dbReference>
<dbReference type="GO" id="GO:0008483">
    <property type="term" value="F:transaminase activity"/>
    <property type="evidence" value="ECO:0007669"/>
    <property type="project" value="UniProtKB-KW"/>
</dbReference>
<dbReference type="Gene3D" id="3.90.1150.10">
    <property type="entry name" value="Aspartate Aminotransferase, domain 1"/>
    <property type="match status" value="1"/>
</dbReference>
<dbReference type="GO" id="GO:0030170">
    <property type="term" value="F:pyridoxal phosphate binding"/>
    <property type="evidence" value="ECO:0007669"/>
    <property type="project" value="InterPro"/>
</dbReference>
<evidence type="ECO:0000313" key="6">
    <source>
        <dbReference type="Proteomes" id="UP001220964"/>
    </source>
</evidence>
<dbReference type="Proteomes" id="UP001220964">
    <property type="component" value="Unassembled WGS sequence"/>
</dbReference>
<evidence type="ECO:0000256" key="1">
    <source>
        <dbReference type="ARBA" id="ARBA00001933"/>
    </source>
</evidence>
<dbReference type="InterPro" id="IPR015421">
    <property type="entry name" value="PyrdxlP-dep_Trfase_major"/>
</dbReference>
<reference evidence="5" key="1">
    <citation type="submission" date="2023-03" db="EMBL/GenBank/DDBJ databases">
        <title>Multiphase analysis and comparison of six strains from genera Psychromarinibacter, Lutimaribacter, and Maritimibacter, including a novel species: Psychromarinibacter sediminicola sp. nov.</title>
        <authorList>
            <person name="Wang Y.-H."/>
            <person name="Ye M.-Q."/>
            <person name="Du Z.-J."/>
        </authorList>
    </citation>
    <scope>NUCLEOTIDE SEQUENCE</scope>
    <source>
        <strain evidence="5">C21-152</strain>
    </source>
</reference>
<comment type="cofactor">
    <cofactor evidence="1">
        <name>pyridoxal 5'-phosphate</name>
        <dbReference type="ChEBI" id="CHEBI:597326"/>
    </cofactor>
</comment>
<dbReference type="PROSITE" id="PS00600">
    <property type="entry name" value="AA_TRANSFER_CLASS_3"/>
    <property type="match status" value="1"/>
</dbReference>
<keyword evidence="6" id="KW-1185">Reference proteome</keyword>
<keyword evidence="3 4" id="KW-0663">Pyridoxal phosphate</keyword>
<evidence type="ECO:0000313" key="5">
    <source>
        <dbReference type="EMBL" id="MDF0603007.1"/>
    </source>
</evidence>
<evidence type="ECO:0000256" key="2">
    <source>
        <dbReference type="ARBA" id="ARBA00008954"/>
    </source>
</evidence>
<name>A0AAE3TA84_9RHOB</name>
<dbReference type="CDD" id="cd00610">
    <property type="entry name" value="OAT_like"/>
    <property type="match status" value="1"/>
</dbReference>
<keyword evidence="5" id="KW-0032">Aminotransferase</keyword>
<protein>
    <submittedName>
        <fullName evidence="5">Aminotransferase class III-fold pyridoxal phosphate-dependent enzyme</fullName>
    </submittedName>
</protein>
<sequence length="428" mass="46445">MTRTKSDLIADRKRLLGPNVATFYDDPVHIVKGEGVWLWDADGRKYLDCYNNVPVVGHCNARVVDAIARQSATLNTHTRYLHDGILDYAEALTDTLDDSLNTALLTCTGSEANDVALRMAEAVTGKRGIIATDATYHGNTALVSQLSKSNVPTVGFGLDQYFRFVDAPDSYRNPDPDGTKFAAAVAEQIAAHEASGTGFAALVVCPYFLNEGFPNHPDGWLKPTAKVVRDAGGFLICDEVQSGFGRTGTHLWAHEKMGVVPDVLTLGKPMANGHPVGGLVTSAETMAAFRSGYRYFNTFGGNPVSSAAALAVLREIQERDLVENARVVGEHAQARLRDLMAKYDVIGDVRGSGLIFGAEMVTDRATKEPASAYTDRVINAMRQEGFILSKLGRHKNALKIRPPLVFSVDNADMLFDGLDTVLRDTPRE</sequence>
<evidence type="ECO:0000256" key="4">
    <source>
        <dbReference type="RuleBase" id="RU003560"/>
    </source>
</evidence>
<gene>
    <name evidence="5" type="ORF">P1J78_19865</name>
</gene>
<dbReference type="InterPro" id="IPR005814">
    <property type="entry name" value="Aminotrans_3"/>
</dbReference>
<accession>A0AAE3TA84</accession>
<dbReference type="PANTHER" id="PTHR45688">
    <property type="match status" value="1"/>
</dbReference>
<dbReference type="AlphaFoldDB" id="A0AAE3TA84"/>
<dbReference type="Pfam" id="PF00202">
    <property type="entry name" value="Aminotran_3"/>
    <property type="match status" value="1"/>
</dbReference>
<evidence type="ECO:0000256" key="3">
    <source>
        <dbReference type="ARBA" id="ARBA00022898"/>
    </source>
</evidence>
<dbReference type="Gene3D" id="3.40.640.10">
    <property type="entry name" value="Type I PLP-dependent aspartate aminotransferase-like (Major domain)"/>
    <property type="match status" value="1"/>
</dbReference>
<keyword evidence="5" id="KW-0808">Transferase</keyword>
<dbReference type="SUPFAM" id="SSF53383">
    <property type="entry name" value="PLP-dependent transferases"/>
    <property type="match status" value="1"/>
</dbReference>
<comment type="similarity">
    <text evidence="2 4">Belongs to the class-III pyridoxal-phosphate-dependent aminotransferase family.</text>
</comment>
<dbReference type="InterPro" id="IPR049704">
    <property type="entry name" value="Aminotrans_3_PPA_site"/>
</dbReference>
<dbReference type="InterPro" id="IPR015422">
    <property type="entry name" value="PyrdxlP-dep_Trfase_small"/>
</dbReference>
<comment type="caution">
    <text evidence="5">The sequence shown here is derived from an EMBL/GenBank/DDBJ whole genome shotgun (WGS) entry which is preliminary data.</text>
</comment>
<organism evidence="5 6">
    <name type="scientific">Psychromarinibacter sediminicola</name>
    <dbReference type="NCBI Taxonomy" id="3033385"/>
    <lineage>
        <taxon>Bacteria</taxon>
        <taxon>Pseudomonadati</taxon>
        <taxon>Pseudomonadota</taxon>
        <taxon>Alphaproteobacteria</taxon>
        <taxon>Rhodobacterales</taxon>
        <taxon>Paracoccaceae</taxon>
        <taxon>Psychromarinibacter</taxon>
    </lineage>
</organism>